<dbReference type="EMBL" id="BKCJ010258021">
    <property type="protein sequence ID" value="GEZ25839.1"/>
    <property type="molecule type" value="Genomic_DNA"/>
</dbReference>
<reference evidence="2" key="1">
    <citation type="journal article" date="2019" name="Sci. Rep.">
        <title>Draft genome of Tanacetum cinerariifolium, the natural source of mosquito coil.</title>
        <authorList>
            <person name="Yamashiro T."/>
            <person name="Shiraishi A."/>
            <person name="Satake H."/>
            <person name="Nakayama K."/>
        </authorList>
    </citation>
    <scope>NUCLEOTIDE SEQUENCE</scope>
</reference>
<protein>
    <submittedName>
        <fullName evidence="2">Copia protein</fullName>
    </submittedName>
</protein>
<feature type="region of interest" description="Disordered" evidence="1">
    <location>
        <begin position="37"/>
        <end position="147"/>
    </location>
</feature>
<sequence length="643" mass="72093">MDGARGRAYAINGEIWCSVGSSKMNQLHSFTYAQVGTVPDPQDLERDIQLSSTRLPSTLDEGTRKSQPLPESTTKTTPRPEGSCRDKDSVGNKPPADMKPQNPTDADLSGTNAKYQEDETQSSRLRYQSVTKNEGEPSYEGDPDNQPMLLTYADVRAILLSGDEAQESEEDILGAGKCHVCCLKEAVVHYVNLKGSIDDYNNKNIAYIDQTSQLVKASMSSLKQSSSTITNLYESLEFINQLLKDILNSVKDDPTINKKIEEAYETVTKISTHTSEILSLDKSFDFSTLQSTMKNIQDHAFKGQSSLAPSSSVTPTFALTDTPTNVEGENSTHITTKEPPSHIEGETNANIQDKPEEPKKGKGIETDDQAEDQRKLVKALSIVHPDPDEPWDKEEEIKKVKAEARLNVISKTKVIKVVREEAKKLGIHLKEVIITKAGKLFKKAQEAEHEVLKRQHTEKVRKSLELRKHNYDSYMWTISSILKQEPITGIKIHLKTKPIVITVYRGTYGRSLDVHKPFLFGAFSISELDELWEIIPKKKNPMSALRAPEKAPSQTPGRKQKHMELEPETRIIELECNRTLPENVPFVNNMVIKEPEYGIFFTNKFGDQAFQRWGDIDKVGIEALVSYLVAASWSSLLKMLDST</sequence>
<feature type="compositionally biased region" description="Polar residues" evidence="1">
    <location>
        <begin position="305"/>
        <end position="334"/>
    </location>
</feature>
<organism evidence="2">
    <name type="scientific">Tanacetum cinerariifolium</name>
    <name type="common">Dalmatian daisy</name>
    <name type="synonym">Chrysanthemum cinerariifolium</name>
    <dbReference type="NCBI Taxonomy" id="118510"/>
    <lineage>
        <taxon>Eukaryota</taxon>
        <taxon>Viridiplantae</taxon>
        <taxon>Streptophyta</taxon>
        <taxon>Embryophyta</taxon>
        <taxon>Tracheophyta</taxon>
        <taxon>Spermatophyta</taxon>
        <taxon>Magnoliopsida</taxon>
        <taxon>eudicotyledons</taxon>
        <taxon>Gunneridae</taxon>
        <taxon>Pentapetalae</taxon>
        <taxon>asterids</taxon>
        <taxon>campanulids</taxon>
        <taxon>Asterales</taxon>
        <taxon>Asteraceae</taxon>
        <taxon>Asteroideae</taxon>
        <taxon>Anthemideae</taxon>
        <taxon>Anthemidinae</taxon>
        <taxon>Tanacetum</taxon>
    </lineage>
</organism>
<feature type="compositionally biased region" description="Basic and acidic residues" evidence="1">
    <location>
        <begin position="353"/>
        <end position="370"/>
    </location>
</feature>
<feature type="compositionally biased region" description="Polar residues" evidence="1">
    <location>
        <begin position="101"/>
        <end position="114"/>
    </location>
</feature>
<dbReference type="AlphaFoldDB" id="A0A699I9X6"/>
<feature type="region of interest" description="Disordered" evidence="1">
    <location>
        <begin position="543"/>
        <end position="564"/>
    </location>
</feature>
<accession>A0A699I9X6</accession>
<feature type="compositionally biased region" description="Polar residues" evidence="1">
    <location>
        <begin position="65"/>
        <end position="77"/>
    </location>
</feature>
<evidence type="ECO:0000256" key="1">
    <source>
        <dbReference type="SAM" id="MobiDB-lite"/>
    </source>
</evidence>
<name>A0A699I9X6_TANCI</name>
<comment type="caution">
    <text evidence="2">The sequence shown here is derived from an EMBL/GenBank/DDBJ whole genome shotgun (WGS) entry which is preliminary data.</text>
</comment>
<feature type="compositionally biased region" description="Polar residues" evidence="1">
    <location>
        <begin position="122"/>
        <end position="132"/>
    </location>
</feature>
<feature type="region of interest" description="Disordered" evidence="1">
    <location>
        <begin position="305"/>
        <end position="370"/>
    </location>
</feature>
<feature type="compositionally biased region" description="Basic and acidic residues" evidence="1">
    <location>
        <begin position="335"/>
        <end position="345"/>
    </location>
</feature>
<evidence type="ECO:0000313" key="2">
    <source>
        <dbReference type="EMBL" id="GEZ25839.1"/>
    </source>
</evidence>
<proteinExistence type="predicted"/>
<gene>
    <name evidence="2" type="ORF">Tci_497812</name>
</gene>